<dbReference type="AlphaFoldDB" id="A0A1H1UID3"/>
<dbReference type="RefSeq" id="WP_060923470.1">
    <property type="nucleotide sequence ID" value="NZ_LT629770.1"/>
</dbReference>
<organism evidence="1 2">
    <name type="scientific">Microbacterium paraoxydans</name>
    <dbReference type="NCBI Taxonomy" id="199592"/>
    <lineage>
        <taxon>Bacteria</taxon>
        <taxon>Bacillati</taxon>
        <taxon>Actinomycetota</taxon>
        <taxon>Actinomycetes</taxon>
        <taxon>Micrococcales</taxon>
        <taxon>Microbacteriaceae</taxon>
        <taxon>Microbacterium</taxon>
    </lineage>
</organism>
<reference evidence="1 2" key="1">
    <citation type="submission" date="2016-10" db="EMBL/GenBank/DDBJ databases">
        <authorList>
            <person name="de Groot N.N."/>
        </authorList>
    </citation>
    <scope>NUCLEOTIDE SEQUENCE [LARGE SCALE GENOMIC DNA]</scope>
    <source>
        <strain evidence="1 2">DSM 15019</strain>
    </source>
</reference>
<dbReference type="SUPFAM" id="SSF53474">
    <property type="entry name" value="alpha/beta-Hydrolases"/>
    <property type="match status" value="1"/>
</dbReference>
<evidence type="ECO:0000313" key="2">
    <source>
        <dbReference type="Proteomes" id="UP000182126"/>
    </source>
</evidence>
<protein>
    <submittedName>
        <fullName evidence="1">Uncharacterized protein</fullName>
    </submittedName>
</protein>
<sequence>MTAVAAISGQVRSGSWAAGAAGYTSAQADCASIPGIAGLLIQYIQPLREWFDDLLGDPGTVGAFAARWEDAERALGRTHAMLSDADRRLVDLDGRTVRALRERFSDVLSVSEDGVQWTGATASAVRAVSHIIESTRVLICDFLGRLSRFAEDLFGWSVNPLSKLKDLERFANSAAEFVTVGGALVKNLISAVVSLAELLYKLVPLVGDALQRLRGVVADMMPVLGGLFGGPLGIPGGNVLDDFLDTDVNVREIDPDDLSGRALLAWIEAHEVTDLRSLSDLVAVNTTTDAMGGQDATVIDIKQVRAADGSTHWVVSLPSTQPWEFDGPHGAMNDRDSNLALMMDNPVFRGQYERAVLQAMQEAGIPAGADVVLTGFSQGGIMAANLAADPTFPYKPLAVVTNGSPVDNFAVPPHVPVYAFQHASDIVPMTDGSAIALPGLPGIAPIDVPHTPITVLPPNMHQITLPDPPGKHLFDAHDNDAYAESVAAWERHYRSENDGEDPWDLAGLGGQVIDHQVYSGVEL</sequence>
<dbReference type="Gene3D" id="3.40.50.1820">
    <property type="entry name" value="alpha/beta hydrolase"/>
    <property type="match status" value="1"/>
</dbReference>
<name>A0A1H1UID3_9MICO</name>
<dbReference type="Proteomes" id="UP000182126">
    <property type="component" value="Chromosome I"/>
</dbReference>
<evidence type="ECO:0000313" key="1">
    <source>
        <dbReference type="EMBL" id="SDS72238.1"/>
    </source>
</evidence>
<dbReference type="InterPro" id="IPR029058">
    <property type="entry name" value="AB_hydrolase_fold"/>
</dbReference>
<dbReference type="EMBL" id="LT629770">
    <property type="protein sequence ID" value="SDS72238.1"/>
    <property type="molecule type" value="Genomic_DNA"/>
</dbReference>
<accession>A0A1H1UID3</accession>
<gene>
    <name evidence="1" type="ORF">SAMN04489809_2511</name>
</gene>
<proteinExistence type="predicted"/>
<dbReference type="GeneID" id="36301568"/>